<accession>A0A3D3R2S4</accession>
<keyword evidence="4 7" id="KW-0812">Transmembrane</keyword>
<keyword evidence="6 7" id="KW-0472">Membrane</keyword>
<protein>
    <recommendedName>
        <fullName evidence="8">Type II secretion system protein GspF domain-containing protein</fullName>
    </recommendedName>
</protein>
<feature type="transmembrane region" description="Helical" evidence="7">
    <location>
        <begin position="475"/>
        <end position="504"/>
    </location>
</feature>
<dbReference type="InterPro" id="IPR018076">
    <property type="entry name" value="T2SS_GspF_dom"/>
</dbReference>
<dbReference type="InterPro" id="IPR003004">
    <property type="entry name" value="GspF/PilC"/>
</dbReference>
<feature type="transmembrane region" description="Helical" evidence="7">
    <location>
        <begin position="275"/>
        <end position="299"/>
    </location>
</feature>
<evidence type="ECO:0000256" key="5">
    <source>
        <dbReference type="ARBA" id="ARBA00022989"/>
    </source>
</evidence>
<comment type="similarity">
    <text evidence="2">Belongs to the GSP F family.</text>
</comment>
<dbReference type="PANTHER" id="PTHR30012">
    <property type="entry name" value="GENERAL SECRETION PATHWAY PROTEIN"/>
    <property type="match status" value="1"/>
</dbReference>
<feature type="domain" description="Type II secretion system protein GspF" evidence="8">
    <location>
        <begin position="377"/>
        <end position="498"/>
    </location>
</feature>
<sequence length="507" mass="57020">MESLGLIFCLAFFAYFPIAGISSILLARRIIDFGHQGVNPFVRVCWILFLLFMMFCGIVLIGLSILVVVFNQQSHLGALLLIIPSLILYSFTIYQESRCYQVAFALNQGDEYELPETLQIKIQSIRIFGWILLGLPLLVFLPIFISFLPLLLAFIILSCLINIFSLSKRANESELLWLLTVCVEKNIPLGPEIDTYAETQPRKYRARLELLSSRLYSGVSLSTALSETPGLVPQSTVVSIRIGEVSNTLGLALRDAAVQTSKYLKNESGETSGTYLAVYVTVVGTILFTIAGFIMYWIIPKFKKIFMDFDANLPTMTLTVINLSDFIIANFFLFLPIFSIPFTLLILIHMGNYFGWSNLRIPLFTTWFPRLNTPDCLRQIAQSISAQQQPQIALSSASQYHLWADVRIRSESVKNRVNQGENLWASLQHAKIISRSEAALCVTAERVGNLPEVLRALALSIEQRRNRKLRVLADLLKPVIVCTLGLVVGLFVIALFIPIVQLIFDFS</sequence>
<feature type="transmembrane region" description="Helical" evidence="7">
    <location>
        <begin position="127"/>
        <end position="145"/>
    </location>
</feature>
<evidence type="ECO:0000313" key="10">
    <source>
        <dbReference type="Proteomes" id="UP000263642"/>
    </source>
</evidence>
<feature type="transmembrane region" description="Helical" evidence="7">
    <location>
        <begin position="6"/>
        <end position="27"/>
    </location>
</feature>
<feature type="transmembrane region" description="Helical" evidence="7">
    <location>
        <begin position="47"/>
        <end position="70"/>
    </location>
</feature>
<dbReference type="Proteomes" id="UP000263642">
    <property type="component" value="Unassembled WGS sequence"/>
</dbReference>
<dbReference type="InterPro" id="IPR042094">
    <property type="entry name" value="T2SS_GspF_sf"/>
</dbReference>
<proteinExistence type="inferred from homology"/>
<feature type="transmembrane region" description="Helical" evidence="7">
    <location>
        <begin position="151"/>
        <end position="167"/>
    </location>
</feature>
<evidence type="ECO:0000256" key="3">
    <source>
        <dbReference type="ARBA" id="ARBA00022475"/>
    </source>
</evidence>
<dbReference type="PANTHER" id="PTHR30012:SF0">
    <property type="entry name" value="TYPE II SECRETION SYSTEM PROTEIN F-RELATED"/>
    <property type="match status" value="1"/>
</dbReference>
<evidence type="ECO:0000256" key="7">
    <source>
        <dbReference type="SAM" id="Phobius"/>
    </source>
</evidence>
<reference evidence="9 10" key="1">
    <citation type="journal article" date="2018" name="Nat. Biotechnol.">
        <title>A standardized bacterial taxonomy based on genome phylogeny substantially revises the tree of life.</title>
        <authorList>
            <person name="Parks D.H."/>
            <person name="Chuvochina M."/>
            <person name="Waite D.W."/>
            <person name="Rinke C."/>
            <person name="Skarshewski A."/>
            <person name="Chaumeil P.A."/>
            <person name="Hugenholtz P."/>
        </authorList>
    </citation>
    <scope>NUCLEOTIDE SEQUENCE [LARGE SCALE GENOMIC DNA]</scope>
    <source>
        <strain evidence="9">UBA9375</strain>
    </source>
</reference>
<evidence type="ECO:0000256" key="2">
    <source>
        <dbReference type="ARBA" id="ARBA00005745"/>
    </source>
</evidence>
<dbReference type="AlphaFoldDB" id="A0A3D3R2S4"/>
<feature type="transmembrane region" description="Helical" evidence="7">
    <location>
        <begin position="76"/>
        <end position="94"/>
    </location>
</feature>
<evidence type="ECO:0000256" key="6">
    <source>
        <dbReference type="ARBA" id="ARBA00023136"/>
    </source>
</evidence>
<evidence type="ECO:0000259" key="8">
    <source>
        <dbReference type="Pfam" id="PF00482"/>
    </source>
</evidence>
<keyword evidence="5 7" id="KW-1133">Transmembrane helix</keyword>
<evidence type="ECO:0000256" key="1">
    <source>
        <dbReference type="ARBA" id="ARBA00004651"/>
    </source>
</evidence>
<comment type="caution">
    <text evidence="9">The sequence shown here is derived from an EMBL/GenBank/DDBJ whole genome shotgun (WGS) entry which is preliminary data.</text>
</comment>
<evidence type="ECO:0000256" key="4">
    <source>
        <dbReference type="ARBA" id="ARBA00022692"/>
    </source>
</evidence>
<dbReference type="GO" id="GO:0005886">
    <property type="term" value="C:plasma membrane"/>
    <property type="evidence" value="ECO:0007669"/>
    <property type="project" value="UniProtKB-SubCell"/>
</dbReference>
<feature type="transmembrane region" description="Helical" evidence="7">
    <location>
        <begin position="326"/>
        <end position="348"/>
    </location>
</feature>
<dbReference type="Pfam" id="PF00482">
    <property type="entry name" value="T2SSF"/>
    <property type="match status" value="2"/>
</dbReference>
<keyword evidence="3" id="KW-1003">Cell membrane</keyword>
<feature type="domain" description="Type II secretion system protein GspF" evidence="8">
    <location>
        <begin position="179"/>
        <end position="294"/>
    </location>
</feature>
<dbReference type="EMBL" id="DQAY01000053">
    <property type="protein sequence ID" value="HCO23113.1"/>
    <property type="molecule type" value="Genomic_DNA"/>
</dbReference>
<gene>
    <name evidence="9" type="ORF">DIT97_08660</name>
</gene>
<organism evidence="9 10">
    <name type="scientific">Gimesia maris</name>
    <dbReference type="NCBI Taxonomy" id="122"/>
    <lineage>
        <taxon>Bacteria</taxon>
        <taxon>Pseudomonadati</taxon>
        <taxon>Planctomycetota</taxon>
        <taxon>Planctomycetia</taxon>
        <taxon>Planctomycetales</taxon>
        <taxon>Planctomycetaceae</taxon>
        <taxon>Gimesia</taxon>
    </lineage>
</organism>
<dbReference type="Gene3D" id="1.20.81.30">
    <property type="entry name" value="Type II secretion system (T2SS), domain F"/>
    <property type="match status" value="2"/>
</dbReference>
<name>A0A3D3R2S4_9PLAN</name>
<comment type="subcellular location">
    <subcellularLocation>
        <location evidence="1">Cell membrane</location>
        <topology evidence="1">Multi-pass membrane protein</topology>
    </subcellularLocation>
</comment>
<evidence type="ECO:0000313" key="9">
    <source>
        <dbReference type="EMBL" id="HCO23113.1"/>
    </source>
</evidence>